<dbReference type="PATRIC" id="fig|1122169.6.peg.1037"/>
<gene>
    <name evidence="2" type="ORF">Lsha_0894</name>
</gene>
<dbReference type="eggNOG" id="ENOG5031E7H">
    <property type="taxonomic scope" value="Bacteria"/>
</dbReference>
<name>A0A0W0Z0P7_9GAMM</name>
<keyword evidence="1" id="KW-0472">Membrane</keyword>
<feature type="transmembrane region" description="Helical" evidence="1">
    <location>
        <begin position="126"/>
        <end position="148"/>
    </location>
</feature>
<dbReference type="Proteomes" id="UP000054600">
    <property type="component" value="Unassembled WGS sequence"/>
</dbReference>
<accession>A0A0W0Z0P7</accession>
<sequence>MEQDRYSANHKLYIVGIISLILSIGLFFFSMFILPFLIWNLHYDVPDFISHMIIYFQNKMNYSLPASKFLSWLIFFVPCLIAGYISYYISNYIDDQILGIKTEEEIEEEKQSAILVHKEIRASIGLAAKIFLLMILIVCIILLLHQLVQNI</sequence>
<organism evidence="2 3">
    <name type="scientific">Legionella shakespearei DSM 23087</name>
    <dbReference type="NCBI Taxonomy" id="1122169"/>
    <lineage>
        <taxon>Bacteria</taxon>
        <taxon>Pseudomonadati</taxon>
        <taxon>Pseudomonadota</taxon>
        <taxon>Gammaproteobacteria</taxon>
        <taxon>Legionellales</taxon>
        <taxon>Legionellaceae</taxon>
        <taxon>Legionella</taxon>
    </lineage>
</organism>
<protein>
    <submittedName>
        <fullName evidence="2">Transmembrane protein</fullName>
    </submittedName>
</protein>
<keyword evidence="1" id="KW-1133">Transmembrane helix</keyword>
<proteinExistence type="predicted"/>
<dbReference type="RefSeq" id="WP_018578269.1">
    <property type="nucleotide sequence ID" value="NZ_KB892426.1"/>
</dbReference>
<dbReference type="AlphaFoldDB" id="A0A0W0Z0P7"/>
<comment type="caution">
    <text evidence="2">The sequence shown here is derived from an EMBL/GenBank/DDBJ whole genome shotgun (WGS) entry which is preliminary data.</text>
</comment>
<keyword evidence="3" id="KW-1185">Reference proteome</keyword>
<dbReference type="STRING" id="1122169.Lsha_0894"/>
<dbReference type="OrthoDB" id="5639325at2"/>
<feature type="transmembrane region" description="Helical" evidence="1">
    <location>
        <begin position="12"/>
        <end position="38"/>
    </location>
</feature>
<keyword evidence="1 2" id="KW-0812">Transmembrane</keyword>
<reference evidence="2 3" key="1">
    <citation type="submission" date="2015-11" db="EMBL/GenBank/DDBJ databases">
        <title>Genomic analysis of 38 Legionella species identifies large and diverse effector repertoires.</title>
        <authorList>
            <person name="Burstein D."/>
            <person name="Amaro F."/>
            <person name="Zusman T."/>
            <person name="Lifshitz Z."/>
            <person name="Cohen O."/>
            <person name="Gilbert J.A."/>
            <person name="Pupko T."/>
            <person name="Shuman H.A."/>
            <person name="Segal G."/>
        </authorList>
    </citation>
    <scope>NUCLEOTIDE SEQUENCE [LARGE SCALE GENOMIC DNA]</scope>
    <source>
        <strain evidence="2 3">ATCC 49655</strain>
    </source>
</reference>
<evidence type="ECO:0000313" key="3">
    <source>
        <dbReference type="Proteomes" id="UP000054600"/>
    </source>
</evidence>
<feature type="transmembrane region" description="Helical" evidence="1">
    <location>
        <begin position="69"/>
        <end position="89"/>
    </location>
</feature>
<dbReference type="EMBL" id="LNYW01000030">
    <property type="protein sequence ID" value="KTD62720.1"/>
    <property type="molecule type" value="Genomic_DNA"/>
</dbReference>
<evidence type="ECO:0000256" key="1">
    <source>
        <dbReference type="SAM" id="Phobius"/>
    </source>
</evidence>
<evidence type="ECO:0000313" key="2">
    <source>
        <dbReference type="EMBL" id="KTD62720.1"/>
    </source>
</evidence>